<dbReference type="AlphaFoldDB" id="F4GHC5"/>
<dbReference type="RefSeq" id="WP_013739420.1">
    <property type="nucleotide sequence ID" value="NC_015436.1"/>
</dbReference>
<reference evidence="1 2" key="2">
    <citation type="journal article" date="2012" name="Stand. Genomic Sci.">
        <title>Complete genome sequence of the termite hindgut bacterium Spirochaeta coccoides type strain (SPN1(T)), reclassification in the genus Sphaerochaeta as Sphaerochaeta coccoides comb. nov. and emendations of the family Spirochaetaceae and the genus Sphaerochaeta.</title>
        <authorList>
            <person name="Abt B."/>
            <person name="Han C."/>
            <person name="Scheuner C."/>
            <person name="Lu M."/>
            <person name="Lapidus A."/>
            <person name="Nolan M."/>
            <person name="Lucas S."/>
            <person name="Hammon N."/>
            <person name="Deshpande S."/>
            <person name="Cheng J.F."/>
            <person name="Tapia R."/>
            <person name="Goodwin L.A."/>
            <person name="Pitluck S."/>
            <person name="Liolios K."/>
            <person name="Pagani I."/>
            <person name="Ivanova N."/>
            <person name="Mavromatis K."/>
            <person name="Mikhailova N."/>
            <person name="Huntemann M."/>
            <person name="Pati A."/>
            <person name="Chen A."/>
            <person name="Palaniappan K."/>
            <person name="Land M."/>
            <person name="Hauser L."/>
            <person name="Brambilla E.M."/>
            <person name="Rohde M."/>
            <person name="Spring S."/>
            <person name="Gronow S."/>
            <person name="Goker M."/>
            <person name="Woyke T."/>
            <person name="Bristow J."/>
            <person name="Eisen J.A."/>
            <person name="Markowitz V."/>
            <person name="Hugenholtz P."/>
            <person name="Kyrpides N.C."/>
            <person name="Klenk H.P."/>
            <person name="Detter J.C."/>
        </authorList>
    </citation>
    <scope>NUCLEOTIDE SEQUENCE [LARGE SCALE GENOMIC DNA]</scope>
    <source>
        <strain evidence="2">ATCC BAA-1237 / DSM 17374 / SPN1</strain>
    </source>
</reference>
<dbReference type="Proteomes" id="UP000007939">
    <property type="component" value="Chromosome"/>
</dbReference>
<dbReference type="KEGG" id="scc:Spico_0799"/>
<evidence type="ECO:0000313" key="1">
    <source>
        <dbReference type="EMBL" id="AEC02024.1"/>
    </source>
</evidence>
<evidence type="ECO:0008006" key="3">
    <source>
        <dbReference type="Google" id="ProtNLM"/>
    </source>
</evidence>
<gene>
    <name evidence="1" type="ordered locus">Spico_0799</name>
</gene>
<keyword evidence="2" id="KW-1185">Reference proteome</keyword>
<dbReference type="HOGENOM" id="CLU_2810173_0_0_12"/>
<organism evidence="1 2">
    <name type="scientific">Parasphaerochaeta coccoides (strain ATCC BAA-1237 / DSM 17374 / SPN1)</name>
    <name type="common">Sphaerochaeta coccoides</name>
    <dbReference type="NCBI Taxonomy" id="760011"/>
    <lineage>
        <taxon>Bacteria</taxon>
        <taxon>Pseudomonadati</taxon>
        <taxon>Spirochaetota</taxon>
        <taxon>Spirochaetia</taxon>
        <taxon>Spirochaetales</taxon>
        <taxon>Sphaerochaetaceae</taxon>
        <taxon>Parasphaerochaeta</taxon>
    </lineage>
</organism>
<proteinExistence type="predicted"/>
<reference evidence="2" key="1">
    <citation type="submission" date="2011-04" db="EMBL/GenBank/DDBJ databases">
        <title>The complete genome of Spirochaeta coccoides DSM 17374.</title>
        <authorList>
            <person name="Lucas S."/>
            <person name="Copeland A."/>
            <person name="Lapidus A."/>
            <person name="Bruce D."/>
            <person name="Goodwin L."/>
            <person name="Pitluck S."/>
            <person name="Peters L."/>
            <person name="Kyrpides N."/>
            <person name="Mavromatis K."/>
            <person name="Pagani I."/>
            <person name="Ivanova N."/>
            <person name="Ovchinnikova G."/>
            <person name="Lu M."/>
            <person name="Detter J.C."/>
            <person name="Tapia R."/>
            <person name="Han C."/>
            <person name="Land M."/>
            <person name="Hauser L."/>
            <person name="Markowitz V."/>
            <person name="Cheng J.-F."/>
            <person name="Hugenholtz P."/>
            <person name="Woyke T."/>
            <person name="Wu D."/>
            <person name="Spring S."/>
            <person name="Schroeder M."/>
            <person name="Brambilla E."/>
            <person name="Klenk H.-P."/>
            <person name="Eisen J.A."/>
        </authorList>
    </citation>
    <scope>NUCLEOTIDE SEQUENCE [LARGE SCALE GENOMIC DNA]</scope>
    <source>
        <strain evidence="2">ATCC BAA-1237 / DSM 17374 / SPN1</strain>
    </source>
</reference>
<sequence>MKPFYTVADVAEILGTSKVNVTEMLKRTGKEKVSGVYLISPDELAYLKERRGKVGRPKGQKNKKSEE</sequence>
<dbReference type="EMBL" id="CP002659">
    <property type="protein sequence ID" value="AEC02024.1"/>
    <property type="molecule type" value="Genomic_DNA"/>
</dbReference>
<accession>F4GHC5</accession>
<name>F4GHC5_PARC1</name>
<evidence type="ECO:0000313" key="2">
    <source>
        <dbReference type="Proteomes" id="UP000007939"/>
    </source>
</evidence>
<protein>
    <recommendedName>
        <fullName evidence="3">Helix-turn-helix domain-containing protein</fullName>
    </recommendedName>
</protein>